<keyword evidence="6 10" id="KW-0067">ATP-binding</keyword>
<dbReference type="GO" id="GO:0043190">
    <property type="term" value="C:ATP-binding cassette (ABC) transporter complex"/>
    <property type="evidence" value="ECO:0007669"/>
    <property type="project" value="TreeGrafter"/>
</dbReference>
<evidence type="ECO:0000256" key="10">
    <source>
        <dbReference type="RuleBase" id="RU364103"/>
    </source>
</evidence>
<dbReference type="GO" id="GO:0005524">
    <property type="term" value="F:ATP binding"/>
    <property type="evidence" value="ECO:0007669"/>
    <property type="project" value="UniProtKB-UniRule"/>
</dbReference>
<feature type="domain" description="ABC transporter" evidence="11">
    <location>
        <begin position="8"/>
        <end position="243"/>
    </location>
</feature>
<comment type="caution">
    <text evidence="12">The sequence shown here is derived from an EMBL/GenBank/DDBJ whole genome shotgun (WGS) entry which is preliminary data.</text>
</comment>
<keyword evidence="7" id="KW-1278">Translocase</keyword>
<organism evidence="12 13">
    <name type="scientific">Streptomyces muensis</name>
    <dbReference type="NCBI Taxonomy" id="1077944"/>
    <lineage>
        <taxon>Bacteria</taxon>
        <taxon>Bacillati</taxon>
        <taxon>Actinomycetota</taxon>
        <taxon>Actinomycetes</taxon>
        <taxon>Kitasatosporales</taxon>
        <taxon>Streptomycetaceae</taxon>
        <taxon>Streptomyces</taxon>
    </lineage>
</organism>
<dbReference type="InterPro" id="IPR027417">
    <property type="entry name" value="P-loop_NTPase"/>
</dbReference>
<evidence type="ECO:0000256" key="9">
    <source>
        <dbReference type="ARBA" id="ARBA00025157"/>
    </source>
</evidence>
<keyword evidence="8 10" id="KW-0472">Membrane</keyword>
<evidence type="ECO:0000256" key="7">
    <source>
        <dbReference type="ARBA" id="ARBA00022967"/>
    </source>
</evidence>
<comment type="function">
    <text evidence="10">Part of an ABC transporter complex. Responsible for energy coupling to the transport system.</text>
</comment>
<comment type="function">
    <text evidence="9">Probably part of an ABC transporter complex. Responsible for energy coupling to the transport system.</text>
</comment>
<evidence type="ECO:0000259" key="11">
    <source>
        <dbReference type="PROSITE" id="PS50893"/>
    </source>
</evidence>
<accession>A0A9X1PWQ4</accession>
<name>A0A9X1PWQ4_STRM4</name>
<keyword evidence="13" id="KW-1185">Reference proteome</keyword>
<keyword evidence="5 10" id="KW-0547">Nucleotide-binding</keyword>
<keyword evidence="3 10" id="KW-0813">Transport</keyword>
<dbReference type="PROSITE" id="PS50893">
    <property type="entry name" value="ABC_TRANSPORTER_2"/>
    <property type="match status" value="1"/>
</dbReference>
<dbReference type="EMBL" id="JAKEIP010000049">
    <property type="protein sequence ID" value="MCF1594885.1"/>
    <property type="molecule type" value="Genomic_DNA"/>
</dbReference>
<dbReference type="PANTHER" id="PTHR43553">
    <property type="entry name" value="HEAVY METAL TRANSPORTER"/>
    <property type="match status" value="1"/>
</dbReference>
<dbReference type="GO" id="GO:0006824">
    <property type="term" value="P:cobalt ion transport"/>
    <property type="evidence" value="ECO:0007669"/>
    <property type="project" value="InterPro"/>
</dbReference>
<dbReference type="Pfam" id="PF00005">
    <property type="entry name" value="ABC_tran"/>
    <property type="match status" value="1"/>
</dbReference>
<dbReference type="Proteomes" id="UP001139384">
    <property type="component" value="Unassembled WGS sequence"/>
</dbReference>
<evidence type="ECO:0000256" key="8">
    <source>
        <dbReference type="ARBA" id="ARBA00023136"/>
    </source>
</evidence>
<dbReference type="InterPro" id="IPR003593">
    <property type="entry name" value="AAA+_ATPase"/>
</dbReference>
<proteinExistence type="inferred from homology"/>
<dbReference type="InterPro" id="IPR005876">
    <property type="entry name" value="Co_trans_ATP-bd"/>
</dbReference>
<dbReference type="InterPro" id="IPR050095">
    <property type="entry name" value="ECF_ABC_transporter_ATP-bd"/>
</dbReference>
<keyword evidence="4 10" id="KW-1003">Cell membrane</keyword>
<evidence type="ECO:0000313" key="12">
    <source>
        <dbReference type="EMBL" id="MCF1594885.1"/>
    </source>
</evidence>
<reference evidence="12" key="1">
    <citation type="submission" date="2022-01" db="EMBL/GenBank/DDBJ databases">
        <title>Draft Genome Sequences of Seven Type Strains of the Genus Streptomyces.</title>
        <authorList>
            <person name="Aziz S."/>
            <person name="Coretto E."/>
            <person name="Chronakova A."/>
            <person name="Sproer C."/>
            <person name="Huber K."/>
            <person name="Nouioui I."/>
            <person name="Gross H."/>
        </authorList>
    </citation>
    <scope>NUCLEOTIDE SEQUENCE</scope>
    <source>
        <strain evidence="12">DSM 103493</strain>
    </source>
</reference>
<dbReference type="InterPro" id="IPR003439">
    <property type="entry name" value="ABC_transporter-like_ATP-bd"/>
</dbReference>
<dbReference type="CDD" id="cd03225">
    <property type="entry name" value="ABC_cobalt_CbiO_domain1"/>
    <property type="match status" value="1"/>
</dbReference>
<dbReference type="NCBIfam" id="TIGR01166">
    <property type="entry name" value="cbiO"/>
    <property type="match status" value="1"/>
</dbReference>
<comment type="subcellular location">
    <subcellularLocation>
        <location evidence="1 10">Cell membrane</location>
        <topology evidence="1 10">Peripheral membrane protein</topology>
    </subcellularLocation>
</comment>
<dbReference type="PANTHER" id="PTHR43553:SF24">
    <property type="entry name" value="ENERGY-COUPLING FACTOR TRANSPORTER ATP-BINDING PROTEIN ECFA1"/>
    <property type="match status" value="1"/>
</dbReference>
<evidence type="ECO:0000313" key="13">
    <source>
        <dbReference type="Proteomes" id="UP001139384"/>
    </source>
</evidence>
<evidence type="ECO:0000256" key="6">
    <source>
        <dbReference type="ARBA" id="ARBA00022840"/>
    </source>
</evidence>
<comment type="similarity">
    <text evidence="2 10">Belongs to the ABC transporter superfamily.</text>
</comment>
<evidence type="ECO:0000256" key="4">
    <source>
        <dbReference type="ARBA" id="ARBA00022475"/>
    </source>
</evidence>
<dbReference type="GO" id="GO:0042626">
    <property type="term" value="F:ATPase-coupled transmembrane transporter activity"/>
    <property type="evidence" value="ECO:0007669"/>
    <property type="project" value="TreeGrafter"/>
</dbReference>
<dbReference type="InterPro" id="IPR015856">
    <property type="entry name" value="ABC_transpr_CbiO/EcfA_su"/>
</dbReference>
<dbReference type="Gene3D" id="3.40.50.300">
    <property type="entry name" value="P-loop containing nucleotide triphosphate hydrolases"/>
    <property type="match status" value="1"/>
</dbReference>
<dbReference type="FunFam" id="3.40.50.300:FF:000224">
    <property type="entry name" value="Energy-coupling factor transporter ATP-binding protein EcfA"/>
    <property type="match status" value="1"/>
</dbReference>
<sequence length="284" mass="29623">MSAPTALVALRGASYAYEDGPVVLSGLDFDVREGRALALLGRNGSGKTTLMRLLSGGLRPDDGRLTVAGTPVTYDRKGLTRLRTTVQLVVQDPDDQLFAASVAQDVSFGPLNLGLPDAEVRARVDEALTALDITALADRPTHLLSYGQRKRTAIAGAVAMRPRVLILDEPTAGLDPDGQERLLATLDGLRAGGTTVVMATHDVDLALRWADDAALLTPSGVRTGAAATMLARTDLLRQAGLRLPWGVAAAQLLRAHGLLDDTAPGPRDAEALAALATAPSTAEG</sequence>
<evidence type="ECO:0000256" key="1">
    <source>
        <dbReference type="ARBA" id="ARBA00004202"/>
    </source>
</evidence>
<dbReference type="SMART" id="SM00382">
    <property type="entry name" value="AAA"/>
    <property type="match status" value="1"/>
</dbReference>
<dbReference type="AlphaFoldDB" id="A0A9X1PWQ4"/>
<protein>
    <recommendedName>
        <fullName evidence="10">ABC transporter ATP-binding protein</fullName>
    </recommendedName>
</protein>
<dbReference type="GO" id="GO:0016887">
    <property type="term" value="F:ATP hydrolysis activity"/>
    <property type="evidence" value="ECO:0007669"/>
    <property type="project" value="InterPro"/>
</dbReference>
<dbReference type="RefSeq" id="WP_234763214.1">
    <property type="nucleotide sequence ID" value="NZ_JAKEIP010000049.1"/>
</dbReference>
<evidence type="ECO:0000256" key="3">
    <source>
        <dbReference type="ARBA" id="ARBA00022448"/>
    </source>
</evidence>
<evidence type="ECO:0000256" key="2">
    <source>
        <dbReference type="ARBA" id="ARBA00005417"/>
    </source>
</evidence>
<gene>
    <name evidence="12" type="ORF">L0P92_15095</name>
</gene>
<dbReference type="SUPFAM" id="SSF52540">
    <property type="entry name" value="P-loop containing nucleoside triphosphate hydrolases"/>
    <property type="match status" value="1"/>
</dbReference>
<evidence type="ECO:0000256" key="5">
    <source>
        <dbReference type="ARBA" id="ARBA00022741"/>
    </source>
</evidence>